<dbReference type="FunFam" id="3.40.50.261:FF:000001">
    <property type="entry name" value="Succinate--CoA ligase [ADP-forming] subunit beta"/>
    <property type="match status" value="1"/>
</dbReference>
<dbReference type="GO" id="GO:0004775">
    <property type="term" value="F:succinate-CoA ligase (ADP-forming) activity"/>
    <property type="evidence" value="ECO:0007669"/>
    <property type="project" value="TreeGrafter"/>
</dbReference>
<dbReference type="PROSITE" id="PS01217">
    <property type="entry name" value="SUCCINYL_COA_LIG_3"/>
    <property type="match status" value="1"/>
</dbReference>
<dbReference type="GO" id="GO:0005524">
    <property type="term" value="F:ATP binding"/>
    <property type="evidence" value="ECO:0007669"/>
    <property type="project" value="UniProtKB-UniRule"/>
</dbReference>
<comment type="caution">
    <text evidence="6">The sequence shown here is derived from an EMBL/GenBank/DDBJ whole genome shotgun (WGS) entry which is preliminary data.</text>
</comment>
<dbReference type="AlphaFoldDB" id="A0A8I2ZY48"/>
<evidence type="ECO:0000256" key="4">
    <source>
        <dbReference type="PROSITE-ProRule" id="PRU00409"/>
    </source>
</evidence>
<dbReference type="EMBL" id="JAEMWZ010000030">
    <property type="protein sequence ID" value="KAG7141473.1"/>
    <property type="molecule type" value="Genomic_DNA"/>
</dbReference>
<reference evidence="6" key="1">
    <citation type="journal article" date="2021" name="Mol. Plant Pathol.">
        <title>A 20-kb lineage-specific genomic region tames virulence in pathogenic amphidiploid Verticillium longisporum.</title>
        <authorList>
            <person name="Harting R."/>
            <person name="Starke J."/>
            <person name="Kusch H."/>
            <person name="Poggeler S."/>
            <person name="Maurus I."/>
            <person name="Schluter R."/>
            <person name="Landesfeind M."/>
            <person name="Bulla I."/>
            <person name="Nowrousian M."/>
            <person name="de Jonge R."/>
            <person name="Stahlhut G."/>
            <person name="Hoff K.J."/>
            <person name="Asshauer K.P."/>
            <person name="Thurmer A."/>
            <person name="Stanke M."/>
            <person name="Daniel R."/>
            <person name="Morgenstern B."/>
            <person name="Thomma B.P.H.J."/>
            <person name="Kronstad J.W."/>
            <person name="Braus-Stromeyer S.A."/>
            <person name="Braus G.H."/>
        </authorList>
    </citation>
    <scope>NUCLEOTIDE SEQUENCE</scope>
    <source>
        <strain evidence="6">Vl32</strain>
    </source>
</reference>
<dbReference type="PANTHER" id="PTHR11815">
    <property type="entry name" value="SUCCINYL-COA SYNTHETASE BETA CHAIN"/>
    <property type="match status" value="1"/>
</dbReference>
<gene>
    <name evidence="6" type="ORF">HYQ45_001893</name>
</gene>
<accession>A0A8I2ZY48</accession>
<keyword evidence="3 4" id="KW-0067">ATP-binding</keyword>
<sequence>MFKFGRNRALASAFKPAKLATSPSARLPSFAQQQRRNLSIHEYLSADLLRQYGIDVPKGSVAKTAAEAKAIAKEIGGEDMVIKAQVLAGGRGKGTFDNGLKGGVRSGLNFIKLDGDIGCLVNGAGLAMATMDIIKLNGGAPANFLDVGGGATPQAIKEAFELITSDAKVSAIFVNIFGGIVRCDHIATGLINTVQALDLKIPIIARLQGTNMEAAQKIIADSGMKIFAIDELQTAAEKAVQLSKVVKLARESDVGVEFTLGSSRRVR</sequence>
<dbReference type="InterPro" id="IPR011761">
    <property type="entry name" value="ATP-grasp"/>
</dbReference>
<keyword evidence="1" id="KW-0816">Tricarboxylic acid cycle</keyword>
<evidence type="ECO:0000313" key="6">
    <source>
        <dbReference type="EMBL" id="KAG7141473.1"/>
    </source>
</evidence>
<dbReference type="Proteomes" id="UP000689129">
    <property type="component" value="Unassembled WGS sequence"/>
</dbReference>
<evidence type="ECO:0000313" key="7">
    <source>
        <dbReference type="Proteomes" id="UP000689129"/>
    </source>
</evidence>
<dbReference type="InterPro" id="IPR013650">
    <property type="entry name" value="ATP-grasp_succ-CoA_synth-type"/>
</dbReference>
<dbReference type="GO" id="GO:0042709">
    <property type="term" value="C:succinate-CoA ligase complex"/>
    <property type="evidence" value="ECO:0007669"/>
    <property type="project" value="TreeGrafter"/>
</dbReference>
<dbReference type="GO" id="GO:0006104">
    <property type="term" value="P:succinyl-CoA metabolic process"/>
    <property type="evidence" value="ECO:0007669"/>
    <property type="project" value="TreeGrafter"/>
</dbReference>
<dbReference type="OrthoDB" id="1552at2759"/>
<dbReference type="GO" id="GO:0006099">
    <property type="term" value="P:tricarboxylic acid cycle"/>
    <property type="evidence" value="ECO:0007669"/>
    <property type="project" value="UniProtKB-KW"/>
</dbReference>
<dbReference type="PROSITE" id="PS50975">
    <property type="entry name" value="ATP_GRASP"/>
    <property type="match status" value="1"/>
</dbReference>
<keyword evidence="2 4" id="KW-0547">Nucleotide-binding</keyword>
<dbReference type="GO" id="GO:0005739">
    <property type="term" value="C:mitochondrion"/>
    <property type="evidence" value="ECO:0007669"/>
    <property type="project" value="TreeGrafter"/>
</dbReference>
<dbReference type="InterPro" id="IPR005811">
    <property type="entry name" value="SUCC_ACL_C"/>
</dbReference>
<feature type="domain" description="ATP-grasp" evidence="5">
    <location>
        <begin position="46"/>
        <end position="92"/>
    </location>
</feature>
<evidence type="ECO:0000256" key="1">
    <source>
        <dbReference type="ARBA" id="ARBA00022532"/>
    </source>
</evidence>
<dbReference type="Pfam" id="PF00549">
    <property type="entry name" value="Ligase_CoA"/>
    <property type="match status" value="1"/>
</dbReference>
<evidence type="ECO:0000256" key="2">
    <source>
        <dbReference type="ARBA" id="ARBA00022741"/>
    </source>
</evidence>
<dbReference type="Pfam" id="PF08442">
    <property type="entry name" value="ATP-grasp_2"/>
    <property type="match status" value="1"/>
</dbReference>
<dbReference type="InterPro" id="IPR017866">
    <property type="entry name" value="Succ-CoA_synthase_bsu_CS"/>
</dbReference>
<dbReference type="PANTHER" id="PTHR11815:SF1">
    <property type="entry name" value="SUCCINATE--COA LIGASE [ADP-FORMING] SUBUNIT BETA, MITOCHONDRIAL"/>
    <property type="match status" value="1"/>
</dbReference>
<evidence type="ECO:0000256" key="3">
    <source>
        <dbReference type="ARBA" id="ARBA00022840"/>
    </source>
</evidence>
<evidence type="ECO:0000259" key="5">
    <source>
        <dbReference type="PROSITE" id="PS50975"/>
    </source>
</evidence>
<name>A0A8I2ZY48_VERLO</name>
<proteinExistence type="predicted"/>
<organism evidence="6 7">
    <name type="scientific">Verticillium longisporum</name>
    <name type="common">Verticillium dahliae var. longisporum</name>
    <dbReference type="NCBI Taxonomy" id="100787"/>
    <lineage>
        <taxon>Eukaryota</taxon>
        <taxon>Fungi</taxon>
        <taxon>Dikarya</taxon>
        <taxon>Ascomycota</taxon>
        <taxon>Pezizomycotina</taxon>
        <taxon>Sordariomycetes</taxon>
        <taxon>Hypocreomycetidae</taxon>
        <taxon>Glomerellales</taxon>
        <taxon>Plectosphaerellaceae</taxon>
        <taxon>Verticillium</taxon>
    </lineage>
</organism>
<protein>
    <recommendedName>
        <fullName evidence="5">ATP-grasp domain-containing protein</fullName>
    </recommendedName>
</protein>
<dbReference type="GO" id="GO:0046872">
    <property type="term" value="F:metal ion binding"/>
    <property type="evidence" value="ECO:0007669"/>
    <property type="project" value="InterPro"/>
</dbReference>